<keyword evidence="3 6" id="KW-0067">ATP-binding</keyword>
<evidence type="ECO:0000256" key="4">
    <source>
        <dbReference type="SAM" id="MobiDB-lite"/>
    </source>
</evidence>
<dbReference type="SMART" id="SM00382">
    <property type="entry name" value="AAA"/>
    <property type="match status" value="1"/>
</dbReference>
<dbReference type="Proteomes" id="UP000035016">
    <property type="component" value="Chromosome Chromosome"/>
</dbReference>
<dbReference type="PANTHER" id="PTHR42939:SF1">
    <property type="entry name" value="ABC TRANSPORTER ATP-BINDING PROTEIN ALBC-RELATED"/>
    <property type="match status" value="1"/>
</dbReference>
<feature type="domain" description="ABC transporter" evidence="5">
    <location>
        <begin position="2"/>
        <end position="222"/>
    </location>
</feature>
<dbReference type="EMBL" id="LN831790">
    <property type="protein sequence ID" value="CQR59881.1"/>
    <property type="molecule type" value="Genomic_DNA"/>
</dbReference>
<name>A0A0F7VSM5_STRLW</name>
<dbReference type="PROSITE" id="PS50893">
    <property type="entry name" value="ABC_TRANSPORTER_2"/>
    <property type="match status" value="1"/>
</dbReference>
<dbReference type="InterPro" id="IPR017871">
    <property type="entry name" value="ABC_transporter-like_CS"/>
</dbReference>
<reference evidence="6 7" key="1">
    <citation type="submission" date="2015-02" db="EMBL/GenBank/DDBJ databases">
        <authorList>
            <person name="Gomez-Escribano P.J."/>
        </authorList>
    </citation>
    <scope>NUCLEOTIDE SEQUENCE [LARGE SCALE GENOMIC DNA]</scope>
    <source>
        <strain evidence="7">C34 (DSM 42122 / NRRL B-24963)</strain>
    </source>
</reference>
<dbReference type="InterPro" id="IPR003439">
    <property type="entry name" value="ABC_transporter-like_ATP-bd"/>
</dbReference>
<keyword evidence="2" id="KW-0547">Nucleotide-binding</keyword>
<sequence>MLRCEAVGKRYGRGRWVLAGVELEVPPGAVVAVAGGNGSGKSTLLRILAGLSRPTSGRVSGRPPRVGYVPDRFTAHDRLPAIAYLTHMGRVRGMPGDRARARAHHLLDRLALVGGEEAPLRTLSKGNAQKVALAQALLVVPGLLVLDEPWSGLDVPAHAVLAEFIGEVAGQGGTVVFADHREAVVGQHADHAYVIRDGRLAPRDGGPQPGGAGTVEVVLSPPAAGVPPAAPDWRDLPGVTHTARRGETLVLRVGRDHSDAVLLTALRLGWSVDGVGRVPPGGDGRADGRREAR</sequence>
<organism evidence="6 7">
    <name type="scientific">Streptomyces leeuwenhoekii</name>
    <dbReference type="NCBI Taxonomy" id="1437453"/>
    <lineage>
        <taxon>Bacteria</taxon>
        <taxon>Bacillati</taxon>
        <taxon>Actinomycetota</taxon>
        <taxon>Actinomycetes</taxon>
        <taxon>Kitasatosporales</taxon>
        <taxon>Streptomycetaceae</taxon>
        <taxon>Streptomyces</taxon>
    </lineage>
</organism>
<feature type="region of interest" description="Disordered" evidence="4">
    <location>
        <begin position="274"/>
        <end position="293"/>
    </location>
</feature>
<dbReference type="Pfam" id="PF00005">
    <property type="entry name" value="ABC_tran"/>
    <property type="match status" value="1"/>
</dbReference>
<dbReference type="InterPro" id="IPR027417">
    <property type="entry name" value="P-loop_NTPase"/>
</dbReference>
<dbReference type="InterPro" id="IPR003593">
    <property type="entry name" value="AAA+_ATPase"/>
</dbReference>
<dbReference type="Gene3D" id="3.40.50.300">
    <property type="entry name" value="P-loop containing nucleotide triphosphate hydrolases"/>
    <property type="match status" value="1"/>
</dbReference>
<dbReference type="GO" id="GO:0005524">
    <property type="term" value="F:ATP binding"/>
    <property type="evidence" value="ECO:0007669"/>
    <property type="project" value="UniProtKB-KW"/>
</dbReference>
<gene>
    <name evidence="6" type="primary">sle_04190</name>
</gene>
<dbReference type="AlphaFoldDB" id="A0A0F7VSM5"/>
<evidence type="ECO:0000256" key="1">
    <source>
        <dbReference type="ARBA" id="ARBA00022448"/>
    </source>
</evidence>
<evidence type="ECO:0000313" key="7">
    <source>
        <dbReference type="Proteomes" id="UP000035016"/>
    </source>
</evidence>
<accession>A0A0F7VSM5</accession>
<evidence type="ECO:0000313" key="6">
    <source>
        <dbReference type="EMBL" id="CQR59881.1"/>
    </source>
</evidence>
<proteinExistence type="predicted"/>
<evidence type="ECO:0000259" key="5">
    <source>
        <dbReference type="PROSITE" id="PS50893"/>
    </source>
</evidence>
<evidence type="ECO:0000256" key="2">
    <source>
        <dbReference type="ARBA" id="ARBA00022741"/>
    </source>
</evidence>
<evidence type="ECO:0000256" key="3">
    <source>
        <dbReference type="ARBA" id="ARBA00022840"/>
    </source>
</evidence>
<protein>
    <submittedName>
        <fullName evidence="6">Uncharacterized ABC transporter ATP-binding protein YhaQ</fullName>
    </submittedName>
</protein>
<dbReference type="PANTHER" id="PTHR42939">
    <property type="entry name" value="ABC TRANSPORTER ATP-BINDING PROTEIN ALBC-RELATED"/>
    <property type="match status" value="1"/>
</dbReference>
<dbReference type="PROSITE" id="PS00211">
    <property type="entry name" value="ABC_TRANSPORTER_1"/>
    <property type="match status" value="1"/>
</dbReference>
<dbReference type="GO" id="GO:0016887">
    <property type="term" value="F:ATP hydrolysis activity"/>
    <property type="evidence" value="ECO:0007669"/>
    <property type="project" value="InterPro"/>
</dbReference>
<dbReference type="SUPFAM" id="SSF52540">
    <property type="entry name" value="P-loop containing nucleoside triphosphate hydrolases"/>
    <property type="match status" value="1"/>
</dbReference>
<feature type="compositionally biased region" description="Basic and acidic residues" evidence="4">
    <location>
        <begin position="284"/>
        <end position="293"/>
    </location>
</feature>
<keyword evidence="1" id="KW-0813">Transport</keyword>
<dbReference type="InterPro" id="IPR051782">
    <property type="entry name" value="ABC_Transporter_VariousFunc"/>
</dbReference>
<dbReference type="KEGG" id="sle:sle_04190"/>